<feature type="compositionally biased region" description="Low complexity" evidence="3">
    <location>
        <begin position="52"/>
        <end position="76"/>
    </location>
</feature>
<feature type="region of interest" description="Disordered" evidence="3">
    <location>
        <begin position="1"/>
        <end position="129"/>
    </location>
</feature>
<dbReference type="PANTHER" id="PTHR12214:SF0">
    <property type="entry name" value="LD29489P"/>
    <property type="match status" value="1"/>
</dbReference>
<evidence type="ECO:0000256" key="1">
    <source>
        <dbReference type="ARBA" id="ARBA00004123"/>
    </source>
</evidence>
<reference evidence="4 5" key="1">
    <citation type="journal article" date="2020" name="IScience">
        <title>Genome Sequencing of the Endangered Kingdonia uniflora (Circaeasteraceae, Ranunculales) Reveals Potential Mechanisms of Evolutionary Specialization.</title>
        <authorList>
            <person name="Sun Y."/>
            <person name="Deng T."/>
            <person name="Zhang A."/>
            <person name="Moore M.J."/>
            <person name="Landis J.B."/>
            <person name="Lin N."/>
            <person name="Zhang H."/>
            <person name="Zhang X."/>
            <person name="Huang J."/>
            <person name="Zhang X."/>
            <person name="Sun H."/>
            <person name="Wang H."/>
        </authorList>
    </citation>
    <scope>NUCLEOTIDE SEQUENCE [LARGE SCALE GENOMIC DNA]</scope>
    <source>
        <strain evidence="4">TB1705</strain>
        <tissue evidence="4">Leaf</tissue>
    </source>
</reference>
<dbReference type="Proteomes" id="UP000541444">
    <property type="component" value="Unassembled WGS sequence"/>
</dbReference>
<dbReference type="GO" id="GO:0000390">
    <property type="term" value="P:spliceosomal complex disassembly"/>
    <property type="evidence" value="ECO:0007669"/>
    <property type="project" value="InterPro"/>
</dbReference>
<proteinExistence type="predicted"/>
<dbReference type="GO" id="GO:0003677">
    <property type="term" value="F:DNA binding"/>
    <property type="evidence" value="ECO:0007669"/>
    <property type="project" value="InterPro"/>
</dbReference>
<evidence type="ECO:0000256" key="3">
    <source>
        <dbReference type="SAM" id="MobiDB-lite"/>
    </source>
</evidence>
<dbReference type="AlphaFoldDB" id="A0A7J7LW28"/>
<name>A0A7J7LW28_9MAGN</name>
<protein>
    <submittedName>
        <fullName evidence="4">Uncharacterized protein</fullName>
    </submittedName>
</protein>
<accession>A0A7J7LW28</accession>
<keyword evidence="5" id="KW-1185">Reference proteome</keyword>
<evidence type="ECO:0000313" key="4">
    <source>
        <dbReference type="EMBL" id="KAF6146764.1"/>
    </source>
</evidence>
<feature type="compositionally biased region" description="Low complexity" evidence="3">
    <location>
        <begin position="22"/>
        <end position="32"/>
    </location>
</feature>
<dbReference type="GO" id="GO:0071008">
    <property type="term" value="C:U2-type post-mRNA release spliceosomal complex"/>
    <property type="evidence" value="ECO:0007669"/>
    <property type="project" value="InterPro"/>
</dbReference>
<dbReference type="InterPro" id="IPR012890">
    <property type="entry name" value="GCFC2-like"/>
</dbReference>
<feature type="compositionally biased region" description="Polar residues" evidence="3">
    <location>
        <begin position="89"/>
        <end position="99"/>
    </location>
</feature>
<organism evidence="4 5">
    <name type="scientific">Kingdonia uniflora</name>
    <dbReference type="NCBI Taxonomy" id="39325"/>
    <lineage>
        <taxon>Eukaryota</taxon>
        <taxon>Viridiplantae</taxon>
        <taxon>Streptophyta</taxon>
        <taxon>Embryophyta</taxon>
        <taxon>Tracheophyta</taxon>
        <taxon>Spermatophyta</taxon>
        <taxon>Magnoliopsida</taxon>
        <taxon>Ranunculales</taxon>
        <taxon>Circaeasteraceae</taxon>
        <taxon>Kingdonia</taxon>
    </lineage>
</organism>
<evidence type="ECO:0000313" key="5">
    <source>
        <dbReference type="Proteomes" id="UP000541444"/>
    </source>
</evidence>
<dbReference type="Pfam" id="PF15458">
    <property type="entry name" value="NTR2"/>
    <property type="match status" value="1"/>
</dbReference>
<comment type="subcellular location">
    <subcellularLocation>
        <location evidence="1">Nucleus</location>
    </subcellularLocation>
</comment>
<dbReference type="PANTHER" id="PTHR12214">
    <property type="entry name" value="GC-RICH SEQUENCE DNA-BINDING FACTOR"/>
    <property type="match status" value="1"/>
</dbReference>
<dbReference type="InterPro" id="IPR028211">
    <property type="entry name" value="Ntr2"/>
</dbReference>
<dbReference type="OrthoDB" id="1938908at2759"/>
<dbReference type="EMBL" id="JACGCM010001956">
    <property type="protein sequence ID" value="KAF6146764.1"/>
    <property type="molecule type" value="Genomic_DNA"/>
</dbReference>
<comment type="caution">
    <text evidence="4">The sequence shown here is derived from an EMBL/GenBank/DDBJ whole genome shotgun (WGS) entry which is preliminary data.</text>
</comment>
<feature type="compositionally biased region" description="Low complexity" evidence="3">
    <location>
        <begin position="117"/>
        <end position="128"/>
    </location>
</feature>
<sequence>MSSNRSKNFRRRAEPDAINGETTPTSTTTTTIKPKKKLLSFADDEDNNNDDSPTTTTTPSSRPPSSSKSSKPSGSSHRLSKPSAKDRLSASNLNVSNVVPQVGEYTKERLQELQKNTRTLASSRSTATPQQQPIIVLKGLVKPLSENLGDGEELGIRGKNPNVGDSEINGGLAKLGIGKKGTDLGNGSIPDQATINKIRAERERVRQSKAAAQDYISLDGGSNHGEAEGLSDEEPEFLNRITMIGEKNEGVKKGVFESEEREVEVSEVVVEESEEDEEEKKWEEEQFRKGLGKRIDDGVVHQTIQQHQHQQPPPYAYTGYGYQQGPSVASVAPAMIGGVNDGVLRSVEVMSIAQQAEVATKALQENIRRLKFSHHVLCIILELELSISDITNQRDLKTLNDFVKVEGKVKNLRYGQ</sequence>
<keyword evidence="2" id="KW-0539">Nucleus</keyword>
<evidence type="ECO:0000256" key="2">
    <source>
        <dbReference type="ARBA" id="ARBA00023242"/>
    </source>
</evidence>
<gene>
    <name evidence="4" type="ORF">GIB67_007478</name>
</gene>